<keyword evidence="6 10" id="KW-0863">Zinc-finger</keyword>
<dbReference type="PANTHER" id="PTHR23102">
    <property type="entry name" value="CLEAVAGE AND POLYADENYLATION SPECIFICITY FACTOR SUBUNIT 4-RELATED"/>
    <property type="match status" value="1"/>
</dbReference>
<reference evidence="14" key="2">
    <citation type="submission" date="2015-07" db="EMBL/GenBank/DDBJ databases">
        <title>Contrasting host-pathogen interactions and genome evolution in two generalist and specialist microsporidian pathogens of mosquitoes.</title>
        <authorList>
            <consortium name="The Broad Institute Genomics Platform"/>
            <consortium name="The Broad Institute Genome Sequencing Center for Infectious Disease"/>
            <person name="Cuomo C.A."/>
            <person name="Sanscrainte N.D."/>
            <person name="Goldberg J.M."/>
            <person name="Heiman D."/>
            <person name="Young S."/>
            <person name="Zeng Q."/>
            <person name="Becnel J.J."/>
            <person name="Birren B.W."/>
        </authorList>
    </citation>
    <scope>NUCLEOTIDE SEQUENCE [LARGE SCALE GENOMIC DNA]</scope>
    <source>
        <strain evidence="14">USNM 41457</strain>
    </source>
</reference>
<evidence type="ECO:0000256" key="10">
    <source>
        <dbReference type="PROSITE-ProRule" id="PRU00723"/>
    </source>
</evidence>
<dbReference type="InParanoid" id="J9DIS1"/>
<dbReference type="EMBL" id="AFBI03000006">
    <property type="protein sequence ID" value="EJW01267.1"/>
    <property type="molecule type" value="Genomic_DNA"/>
</dbReference>
<evidence type="ECO:0000259" key="12">
    <source>
        <dbReference type="PROSITE" id="PS50103"/>
    </source>
</evidence>
<dbReference type="OMA" id="SKECLWY"/>
<dbReference type="PANTHER" id="PTHR23102:SF24">
    <property type="entry name" value="CLEAVAGE AND POLYADENYLATION SPECIFICITY FACTOR SUBUNIT 4"/>
    <property type="match status" value="1"/>
</dbReference>
<proteinExistence type="inferred from homology"/>
<evidence type="ECO:0000256" key="3">
    <source>
        <dbReference type="ARBA" id="ARBA00022664"/>
    </source>
</evidence>
<evidence type="ECO:0000256" key="9">
    <source>
        <dbReference type="ARBA" id="ARBA00023242"/>
    </source>
</evidence>
<evidence type="ECO:0000256" key="1">
    <source>
        <dbReference type="ARBA" id="ARBA00004123"/>
    </source>
</evidence>
<dbReference type="AlphaFoldDB" id="J9DIS1"/>
<evidence type="ECO:0000256" key="4">
    <source>
        <dbReference type="ARBA" id="ARBA00022723"/>
    </source>
</evidence>
<comment type="function">
    <text evidence="11">Component of the cleavage factor I (CF I) involved in pre-mRNA 3'-end processing.</text>
</comment>
<evidence type="ECO:0000256" key="6">
    <source>
        <dbReference type="ARBA" id="ARBA00022771"/>
    </source>
</evidence>
<dbReference type="HOGENOM" id="CLU_024513_2_1_1"/>
<keyword evidence="3 11" id="KW-0507">mRNA processing</keyword>
<dbReference type="InterPro" id="IPR000571">
    <property type="entry name" value="Znf_CCCH"/>
</dbReference>
<keyword evidence="8 11" id="KW-0694">RNA-binding</keyword>
<keyword evidence="14" id="KW-1185">Reference proteome</keyword>
<keyword evidence="9 11" id="KW-0539">Nucleus</keyword>
<evidence type="ECO:0000256" key="5">
    <source>
        <dbReference type="ARBA" id="ARBA00022737"/>
    </source>
</evidence>
<dbReference type="InterPro" id="IPR036855">
    <property type="entry name" value="Znf_CCCH_sf"/>
</dbReference>
<name>J9DIS1_EDHAE</name>
<feature type="zinc finger region" description="C3H1-type" evidence="10">
    <location>
        <begin position="102"/>
        <end position="129"/>
    </location>
</feature>
<dbReference type="SUPFAM" id="SSF90229">
    <property type="entry name" value="CCCH zinc finger"/>
    <property type="match status" value="1"/>
</dbReference>
<dbReference type="Gene3D" id="4.10.1000.10">
    <property type="entry name" value="Zinc finger, CCCH-type"/>
    <property type="match status" value="2"/>
</dbReference>
<gene>
    <name evidence="13" type="ORF">EDEG_00528</name>
</gene>
<dbReference type="GO" id="GO:0003723">
    <property type="term" value="F:RNA binding"/>
    <property type="evidence" value="ECO:0007669"/>
    <property type="project" value="UniProtKB-UniRule"/>
</dbReference>
<dbReference type="GO" id="GO:0031124">
    <property type="term" value="P:mRNA 3'-end processing"/>
    <property type="evidence" value="ECO:0007669"/>
    <property type="project" value="UniProtKB-UniRule"/>
</dbReference>
<keyword evidence="7 10" id="KW-0862">Zinc</keyword>
<organism evidence="13 14">
    <name type="scientific">Edhazardia aedis (strain USNM 41457)</name>
    <name type="common">Microsporidian parasite</name>
    <dbReference type="NCBI Taxonomy" id="1003232"/>
    <lineage>
        <taxon>Eukaryota</taxon>
        <taxon>Fungi</taxon>
        <taxon>Fungi incertae sedis</taxon>
        <taxon>Microsporidia</taxon>
        <taxon>Edhazardia</taxon>
    </lineage>
</organism>
<keyword evidence="4 10" id="KW-0479">Metal-binding</keyword>
<dbReference type="OrthoDB" id="1914176at2759"/>
<evidence type="ECO:0000256" key="2">
    <source>
        <dbReference type="ARBA" id="ARBA00008907"/>
    </source>
</evidence>
<keyword evidence="5 11" id="KW-0677">Repeat</keyword>
<dbReference type="STRING" id="1003232.J9DIS1"/>
<feature type="domain" description="C3H1-type" evidence="12">
    <location>
        <begin position="47"/>
        <end position="74"/>
    </location>
</feature>
<evidence type="ECO:0000313" key="13">
    <source>
        <dbReference type="EMBL" id="EJW01267.1"/>
    </source>
</evidence>
<feature type="zinc finger region" description="C3H1-type" evidence="10">
    <location>
        <begin position="47"/>
        <end position="74"/>
    </location>
</feature>
<feature type="domain" description="C3H1-type" evidence="12">
    <location>
        <begin position="102"/>
        <end position="129"/>
    </location>
</feature>
<dbReference type="FunFam" id="4.10.1000.10:FF:000012">
    <property type="entry name" value="cleavage and polyadenylation specificity factor subunit 4"/>
    <property type="match status" value="1"/>
</dbReference>
<dbReference type="GO" id="GO:0005829">
    <property type="term" value="C:cytosol"/>
    <property type="evidence" value="ECO:0007669"/>
    <property type="project" value="EnsemblFungi"/>
</dbReference>
<dbReference type="Pfam" id="PF00642">
    <property type="entry name" value="zf-CCCH"/>
    <property type="match status" value="1"/>
</dbReference>
<feature type="zinc finger region" description="C3H1-type" evidence="10">
    <location>
        <begin position="131"/>
        <end position="153"/>
    </location>
</feature>
<dbReference type="PROSITE" id="PS50103">
    <property type="entry name" value="ZF_C3H1"/>
    <property type="match status" value="3"/>
</dbReference>
<dbReference type="SMART" id="SM00356">
    <property type="entry name" value="ZnF_C3H1"/>
    <property type="match status" value="5"/>
</dbReference>
<dbReference type="InterPro" id="IPR045348">
    <property type="entry name" value="CPSF4/Yth1"/>
</dbReference>
<evidence type="ECO:0000256" key="11">
    <source>
        <dbReference type="RuleBase" id="RU369008"/>
    </source>
</evidence>
<dbReference type="GO" id="GO:0005847">
    <property type="term" value="C:mRNA cleavage and polyadenylation specificity factor complex"/>
    <property type="evidence" value="ECO:0007669"/>
    <property type="project" value="EnsemblFungi"/>
</dbReference>
<dbReference type="VEuPathDB" id="MicrosporidiaDB:EDEG_00528"/>
<evidence type="ECO:0000313" key="14">
    <source>
        <dbReference type="Proteomes" id="UP000003163"/>
    </source>
</evidence>
<sequence>MEGDDRFDFEDFIEQKLGLHEISDIYCPLYQQNRCYNKSCPLIHIKLDKAVVCKHWLRGLCKKGRECEFLHEYDLKRMPECWFFSKYGECANNECYFLHVDPNKAKECAWYKRGFCRNGNYCRNKHVKGKMCAHYFYGFCKDGPDCVYNHAKFIVEVSRVDIEKDVLQKNKNIIEK</sequence>
<protein>
    <recommendedName>
        <fullName evidence="11">mRNA 3'-end-processing protein</fullName>
    </recommendedName>
</protein>
<dbReference type="Proteomes" id="UP000003163">
    <property type="component" value="Unassembled WGS sequence"/>
</dbReference>
<evidence type="ECO:0000256" key="8">
    <source>
        <dbReference type="ARBA" id="ARBA00022884"/>
    </source>
</evidence>
<accession>J9DIS1</accession>
<comment type="subcellular location">
    <subcellularLocation>
        <location evidence="1 11">Nucleus</location>
    </subcellularLocation>
</comment>
<reference evidence="13 14" key="1">
    <citation type="submission" date="2011-08" db="EMBL/GenBank/DDBJ databases">
        <authorList>
            <person name="Liu Z.J."/>
            <person name="Shi F.L."/>
            <person name="Lu J.Q."/>
            <person name="Li M."/>
            <person name="Wang Z.L."/>
        </authorList>
    </citation>
    <scope>NUCLEOTIDE SEQUENCE [LARGE SCALE GENOMIC DNA]</scope>
    <source>
        <strain evidence="13 14">USNM 41457</strain>
    </source>
</reference>
<dbReference type="GO" id="GO:0008270">
    <property type="term" value="F:zinc ion binding"/>
    <property type="evidence" value="ECO:0007669"/>
    <property type="project" value="UniProtKB-KW"/>
</dbReference>
<comment type="caution">
    <text evidence="13">The sequence shown here is derived from an EMBL/GenBank/DDBJ whole genome shotgun (WGS) entry which is preliminary data.</text>
</comment>
<feature type="domain" description="C3H1-type" evidence="12">
    <location>
        <begin position="131"/>
        <end position="153"/>
    </location>
</feature>
<comment type="similarity">
    <text evidence="2 11">Belongs to the CPSF4/YTH1 family.</text>
</comment>
<evidence type="ECO:0000256" key="7">
    <source>
        <dbReference type="ARBA" id="ARBA00022833"/>
    </source>
</evidence>